<dbReference type="SMART" id="SM00518">
    <property type="entry name" value="AP2Ec"/>
    <property type="match status" value="1"/>
</dbReference>
<dbReference type="GO" id="GO:0006284">
    <property type="term" value="P:base-excision repair"/>
    <property type="evidence" value="ECO:0007669"/>
    <property type="project" value="TreeGrafter"/>
</dbReference>
<dbReference type="PANTHER" id="PTHR21445">
    <property type="entry name" value="ENDONUCLEASE IV ENDODEOXYRIBONUCLEASE IV"/>
    <property type="match status" value="1"/>
</dbReference>
<evidence type="ECO:0000313" key="3">
    <source>
        <dbReference type="Proteomes" id="UP000001400"/>
    </source>
</evidence>
<dbReference type="GO" id="GO:0008270">
    <property type="term" value="F:zinc ion binding"/>
    <property type="evidence" value="ECO:0007669"/>
    <property type="project" value="InterPro"/>
</dbReference>
<dbReference type="GeneID" id="8827583"/>
<evidence type="ECO:0000313" key="2">
    <source>
        <dbReference type="EMBL" id="ADD08448.1"/>
    </source>
</evidence>
<keyword evidence="2" id="KW-0413">Isomerase</keyword>
<dbReference type="EMBL" id="CP001941">
    <property type="protein sequence ID" value="ADD08448.1"/>
    <property type="molecule type" value="Genomic_DNA"/>
</dbReference>
<dbReference type="Proteomes" id="UP000001400">
    <property type="component" value="Chromosome"/>
</dbReference>
<dbReference type="Gene3D" id="3.20.20.150">
    <property type="entry name" value="Divalent-metal-dependent TIM barrel enzymes"/>
    <property type="match status" value="1"/>
</dbReference>
<gene>
    <name evidence="2" type="ordered locus">Aboo_0637</name>
</gene>
<dbReference type="SUPFAM" id="SSF51658">
    <property type="entry name" value="Xylose isomerase-like"/>
    <property type="match status" value="1"/>
</dbReference>
<protein>
    <submittedName>
        <fullName evidence="2">Xylose isomerase domain protein TIM barrel</fullName>
    </submittedName>
</protein>
<dbReference type="AlphaFoldDB" id="D3TD13"/>
<keyword evidence="3" id="KW-1185">Reference proteome</keyword>
<organism evidence="2 3">
    <name type="scientific">Aciduliprofundum boonei (strain DSM 19572 / T469)</name>
    <dbReference type="NCBI Taxonomy" id="439481"/>
    <lineage>
        <taxon>Archaea</taxon>
        <taxon>Methanobacteriati</taxon>
        <taxon>Thermoplasmatota</taxon>
        <taxon>DHVE2 group</taxon>
        <taxon>Candidatus Aciduliprofundum</taxon>
    </lineage>
</organism>
<accession>D3TD13</accession>
<dbReference type="KEGG" id="abi:Aboo_0637"/>
<dbReference type="InterPro" id="IPR013022">
    <property type="entry name" value="Xyl_isomerase-like_TIM-brl"/>
</dbReference>
<sequence length="334" mass="38046">MYRFGLAGIPLSCKGRTLKDAIEDTHRMGLHAMEIQFLRVNVQERSVYDEVGLKPREIETSLIVDVLRPDDEGNYQPVGIDVALEEDDIVLELFWNLANSYVELRKLGDLAKELDVQLSLHTPYYMDLISNGELTEKSMEYIIWGGLLANEMGGKYVVNHIGLYGDLSKAAAMKNVVENVKKLKNEYKRLKLKPKLGFEVSGKQVVFGSLDEILNLCKKVKGILPIVNFAHIHARTNGSLKDAKKFEEIFEKISPFWKDEYYVHFAGVFYENGNETMIAPIKKGDLKFETLANVILKNEYNITLISSSPLLEHDAAYMRVIMERVLARKLAKKK</sequence>
<reference evidence="2" key="1">
    <citation type="submission" date="2010-02" db="EMBL/GenBank/DDBJ databases">
        <title>Complete sequence of Aciduliprofundum boonei T469.</title>
        <authorList>
            <consortium name="US DOE Joint Genome Institute"/>
            <person name="Lucas S."/>
            <person name="Copeland A."/>
            <person name="Lapidus A."/>
            <person name="Cheng J.-F."/>
            <person name="Bruce D."/>
            <person name="Goodwin L."/>
            <person name="Pitluck S."/>
            <person name="Saunders E."/>
            <person name="Detter J.C."/>
            <person name="Han C."/>
            <person name="Tapia R."/>
            <person name="Land M."/>
            <person name="Hauser L."/>
            <person name="Kyrpides N."/>
            <person name="Mikhailova N."/>
            <person name="Flores G."/>
            <person name="Reysenbach A.-L."/>
            <person name="Woyke T."/>
        </authorList>
    </citation>
    <scope>NUCLEOTIDE SEQUENCE</scope>
    <source>
        <strain evidence="2">T469</strain>
    </source>
</reference>
<dbReference type="GO" id="GO:0008081">
    <property type="term" value="F:phosphoric diester hydrolase activity"/>
    <property type="evidence" value="ECO:0007669"/>
    <property type="project" value="TreeGrafter"/>
</dbReference>
<dbReference type="GO" id="GO:0016853">
    <property type="term" value="F:isomerase activity"/>
    <property type="evidence" value="ECO:0007669"/>
    <property type="project" value="UniProtKB-KW"/>
</dbReference>
<name>D3TD13_ACIB4</name>
<dbReference type="InterPro" id="IPR001719">
    <property type="entry name" value="AP_endonuc_2"/>
</dbReference>
<dbReference type="InterPro" id="IPR036237">
    <property type="entry name" value="Xyl_isomerase-like_sf"/>
</dbReference>
<evidence type="ECO:0000259" key="1">
    <source>
        <dbReference type="Pfam" id="PF01261"/>
    </source>
</evidence>
<dbReference type="HOGENOM" id="CLU_068832_0_0_2"/>
<dbReference type="PANTHER" id="PTHR21445:SF0">
    <property type="entry name" value="APURINIC-APYRIMIDINIC ENDONUCLEASE"/>
    <property type="match status" value="1"/>
</dbReference>
<dbReference type="GO" id="GO:0003677">
    <property type="term" value="F:DNA binding"/>
    <property type="evidence" value="ECO:0007669"/>
    <property type="project" value="InterPro"/>
</dbReference>
<dbReference type="Pfam" id="PF01261">
    <property type="entry name" value="AP_endonuc_2"/>
    <property type="match status" value="1"/>
</dbReference>
<dbReference type="GO" id="GO:0003906">
    <property type="term" value="F:DNA-(apurinic or apyrimidinic site) endonuclease activity"/>
    <property type="evidence" value="ECO:0007669"/>
    <property type="project" value="TreeGrafter"/>
</dbReference>
<feature type="domain" description="Xylose isomerase-like TIM barrel" evidence="1">
    <location>
        <begin position="103"/>
        <end position="301"/>
    </location>
</feature>
<proteinExistence type="predicted"/>
<dbReference type="RefSeq" id="WP_012997191.1">
    <property type="nucleotide sequence ID" value="NC_013926.1"/>
</dbReference>